<reference evidence="5" key="1">
    <citation type="submission" date="2015-02" db="EMBL/GenBank/DDBJ databases">
        <title>Description and complete genome sequence of the first cultured representative of the subdivision 5 of the Verrucomicrobia phylum.</title>
        <authorList>
            <person name="Spring S."/>
            <person name="Bunk B."/>
            <person name="Sproer C."/>
            <person name="Klenk H.-P."/>
        </authorList>
    </citation>
    <scope>NUCLEOTIDE SEQUENCE [LARGE SCALE GENOMIC DNA]</scope>
    <source>
        <strain evidence="5">L21-Fru-AB</strain>
    </source>
</reference>
<dbReference type="InterPro" id="IPR050595">
    <property type="entry name" value="Bact_response_regulator"/>
</dbReference>
<sequence>MERPKRVLIVEDERPVQQLLSKLLRRMNLEYDLAGNGEEAMKKLDSSPGLYRIMIVDLLLPKLTGWDLLDYVRQNPLFEQMKTIILTGANTSEQETEKLSGSCDAVVQKGEFTIESFEQTLRGLMAD</sequence>
<dbReference type="GO" id="GO:0004673">
    <property type="term" value="F:protein histidine kinase activity"/>
    <property type="evidence" value="ECO:0007669"/>
    <property type="project" value="UniProtKB-EC"/>
</dbReference>
<gene>
    <name evidence="4" type="primary">frzE</name>
    <name evidence="4" type="ORF">L21SP4_00613</name>
</gene>
<dbReference type="PANTHER" id="PTHR44591:SF3">
    <property type="entry name" value="RESPONSE REGULATORY DOMAIN-CONTAINING PROTEIN"/>
    <property type="match status" value="1"/>
</dbReference>
<evidence type="ECO:0000256" key="1">
    <source>
        <dbReference type="ARBA" id="ARBA00022553"/>
    </source>
</evidence>
<feature type="modified residue" description="4-aspartylphosphate" evidence="2">
    <location>
        <position position="57"/>
    </location>
</feature>
<dbReference type="GO" id="GO:0000160">
    <property type="term" value="P:phosphorelay signal transduction system"/>
    <property type="evidence" value="ECO:0007669"/>
    <property type="project" value="InterPro"/>
</dbReference>
<dbReference type="Gene3D" id="3.40.50.2300">
    <property type="match status" value="1"/>
</dbReference>
<accession>A0A0G3EES2</accession>
<dbReference type="STRING" id="1307763.L21SP4_00613"/>
<dbReference type="InterPro" id="IPR011006">
    <property type="entry name" value="CheY-like_superfamily"/>
</dbReference>
<organism evidence="4 5">
    <name type="scientific">Kiritimatiella glycovorans</name>
    <dbReference type="NCBI Taxonomy" id="1307763"/>
    <lineage>
        <taxon>Bacteria</taxon>
        <taxon>Pseudomonadati</taxon>
        <taxon>Kiritimatiellota</taxon>
        <taxon>Kiritimatiellia</taxon>
        <taxon>Kiritimatiellales</taxon>
        <taxon>Kiritimatiellaceae</taxon>
        <taxon>Kiritimatiella</taxon>
    </lineage>
</organism>
<protein>
    <submittedName>
        <fullName evidence="4">Gliding motility regulatory protein</fullName>
        <ecNumber evidence="4">2.7.13.3</ecNumber>
    </submittedName>
</protein>
<dbReference type="SMART" id="SM00448">
    <property type="entry name" value="REC"/>
    <property type="match status" value="1"/>
</dbReference>
<dbReference type="RefSeq" id="WP_052881269.1">
    <property type="nucleotide sequence ID" value="NZ_CP010904.1"/>
</dbReference>
<evidence type="ECO:0000259" key="3">
    <source>
        <dbReference type="PROSITE" id="PS50110"/>
    </source>
</evidence>
<feature type="domain" description="Response regulatory" evidence="3">
    <location>
        <begin position="6"/>
        <end position="124"/>
    </location>
</feature>
<dbReference type="EMBL" id="CP010904">
    <property type="protein sequence ID" value="AKJ63882.1"/>
    <property type="molecule type" value="Genomic_DNA"/>
</dbReference>
<dbReference type="PROSITE" id="PS50110">
    <property type="entry name" value="RESPONSE_REGULATORY"/>
    <property type="match status" value="1"/>
</dbReference>
<dbReference type="Proteomes" id="UP000035268">
    <property type="component" value="Chromosome"/>
</dbReference>
<evidence type="ECO:0000313" key="5">
    <source>
        <dbReference type="Proteomes" id="UP000035268"/>
    </source>
</evidence>
<dbReference type="SUPFAM" id="SSF52172">
    <property type="entry name" value="CheY-like"/>
    <property type="match status" value="1"/>
</dbReference>
<dbReference type="KEGG" id="vbl:L21SP4_00613"/>
<dbReference type="PANTHER" id="PTHR44591">
    <property type="entry name" value="STRESS RESPONSE REGULATOR PROTEIN 1"/>
    <property type="match status" value="1"/>
</dbReference>
<evidence type="ECO:0000313" key="4">
    <source>
        <dbReference type="EMBL" id="AKJ63882.1"/>
    </source>
</evidence>
<dbReference type="AlphaFoldDB" id="A0A0G3EES2"/>
<keyword evidence="1 2" id="KW-0597">Phosphoprotein</keyword>
<evidence type="ECO:0000256" key="2">
    <source>
        <dbReference type="PROSITE-ProRule" id="PRU00169"/>
    </source>
</evidence>
<dbReference type="OrthoDB" id="9789181at2"/>
<dbReference type="EC" id="2.7.13.3" evidence="4"/>
<dbReference type="InterPro" id="IPR001789">
    <property type="entry name" value="Sig_transdc_resp-reg_receiver"/>
</dbReference>
<keyword evidence="4" id="KW-0808">Transferase</keyword>
<dbReference type="CDD" id="cd00156">
    <property type="entry name" value="REC"/>
    <property type="match status" value="1"/>
</dbReference>
<reference evidence="4 5" key="2">
    <citation type="journal article" date="2016" name="ISME J.">
        <title>Characterization of the first cultured representative of Verrucomicrobia subdivision 5 indicates the proposal of a novel phylum.</title>
        <authorList>
            <person name="Spring S."/>
            <person name="Bunk B."/>
            <person name="Sproer C."/>
            <person name="Schumann P."/>
            <person name="Rohde M."/>
            <person name="Tindall B.J."/>
            <person name="Klenk H.P."/>
        </authorList>
    </citation>
    <scope>NUCLEOTIDE SEQUENCE [LARGE SCALE GENOMIC DNA]</scope>
    <source>
        <strain evidence="4 5">L21-Fru-AB</strain>
    </source>
</reference>
<dbReference type="Pfam" id="PF00072">
    <property type="entry name" value="Response_reg"/>
    <property type="match status" value="1"/>
</dbReference>
<proteinExistence type="predicted"/>
<name>A0A0G3EES2_9BACT</name>
<keyword evidence="5" id="KW-1185">Reference proteome</keyword>